<proteinExistence type="predicted"/>
<accession>A0A3E3K5Q1</accession>
<gene>
    <name evidence="3" type="ORF">DW016_01860</name>
</gene>
<dbReference type="InterPro" id="IPR018392">
    <property type="entry name" value="LysM"/>
</dbReference>
<evidence type="ECO:0000313" key="4">
    <source>
        <dbReference type="Proteomes" id="UP000261080"/>
    </source>
</evidence>
<comment type="caution">
    <text evidence="3">The sequence shown here is derived from an EMBL/GenBank/DDBJ whole genome shotgun (WGS) entry which is preliminary data.</text>
</comment>
<dbReference type="EMBL" id="QVLX01000001">
    <property type="protein sequence ID" value="RGE90027.1"/>
    <property type="molecule type" value="Genomic_DNA"/>
</dbReference>
<dbReference type="GeneID" id="97192697"/>
<dbReference type="PROSITE" id="PS51782">
    <property type="entry name" value="LYSM"/>
    <property type="match status" value="1"/>
</dbReference>
<sequence length="132" mass="15311">MMQGYTATVHTGLSRKAQSKRYEQKRRRAARKRRFLFLFLLLLVAITSFTLGSFLSSARESRKDAPSYFKYYKNIEVKSGDTLHSLAEKYNEPSVSSDRVYISEIRKLNDMKSSGLIPGQSLIITYYDTEYK</sequence>
<organism evidence="3 4">
    <name type="scientific">Sellimonas intestinalis</name>
    <dbReference type="NCBI Taxonomy" id="1653434"/>
    <lineage>
        <taxon>Bacteria</taxon>
        <taxon>Bacillati</taxon>
        <taxon>Bacillota</taxon>
        <taxon>Clostridia</taxon>
        <taxon>Lachnospirales</taxon>
        <taxon>Lachnospiraceae</taxon>
        <taxon>Sellimonas</taxon>
    </lineage>
</organism>
<dbReference type="SMART" id="SM00257">
    <property type="entry name" value="LysM"/>
    <property type="match status" value="1"/>
</dbReference>
<evidence type="ECO:0000256" key="1">
    <source>
        <dbReference type="SAM" id="MobiDB-lite"/>
    </source>
</evidence>
<dbReference type="SUPFAM" id="SSF54106">
    <property type="entry name" value="LysM domain"/>
    <property type="match status" value="1"/>
</dbReference>
<reference evidence="3 4" key="1">
    <citation type="submission" date="2018-08" db="EMBL/GenBank/DDBJ databases">
        <title>A genome reference for cultivated species of the human gut microbiota.</title>
        <authorList>
            <person name="Zou Y."/>
            <person name="Xue W."/>
            <person name="Luo G."/>
        </authorList>
    </citation>
    <scope>NUCLEOTIDE SEQUENCE [LARGE SCALE GENOMIC DNA]</scope>
    <source>
        <strain evidence="3 4">AF37-2AT</strain>
    </source>
</reference>
<protein>
    <submittedName>
        <fullName evidence="3">LysM peptidoglycan-binding domain-containing protein</fullName>
    </submittedName>
</protein>
<dbReference type="OrthoDB" id="1716479at2"/>
<dbReference type="InterPro" id="IPR036779">
    <property type="entry name" value="LysM_dom_sf"/>
</dbReference>
<dbReference type="RefSeq" id="WP_053768999.1">
    <property type="nucleotide sequence ID" value="NZ_CATZPC010000001.1"/>
</dbReference>
<dbReference type="AlphaFoldDB" id="A0A3E3K5Q1"/>
<dbReference type="CDD" id="cd00118">
    <property type="entry name" value="LysM"/>
    <property type="match status" value="1"/>
</dbReference>
<feature type="compositionally biased region" description="Polar residues" evidence="1">
    <location>
        <begin position="1"/>
        <end position="11"/>
    </location>
</feature>
<dbReference type="Proteomes" id="UP000261080">
    <property type="component" value="Unassembled WGS sequence"/>
</dbReference>
<keyword evidence="4" id="KW-1185">Reference proteome</keyword>
<evidence type="ECO:0000259" key="2">
    <source>
        <dbReference type="PROSITE" id="PS51782"/>
    </source>
</evidence>
<evidence type="ECO:0000313" key="3">
    <source>
        <dbReference type="EMBL" id="RGE90027.1"/>
    </source>
</evidence>
<dbReference type="Gene3D" id="3.10.350.10">
    <property type="entry name" value="LysM domain"/>
    <property type="match status" value="1"/>
</dbReference>
<dbReference type="Pfam" id="PF01476">
    <property type="entry name" value="LysM"/>
    <property type="match status" value="1"/>
</dbReference>
<feature type="region of interest" description="Disordered" evidence="1">
    <location>
        <begin position="1"/>
        <end position="24"/>
    </location>
</feature>
<name>A0A3E3K5Q1_9FIRM</name>
<feature type="domain" description="LysM" evidence="2">
    <location>
        <begin position="73"/>
        <end position="124"/>
    </location>
</feature>